<gene>
    <name evidence="1" type="ORF">BOX15_Mlig002194g3</name>
</gene>
<keyword evidence="2" id="KW-1185">Reference proteome</keyword>
<proteinExistence type="predicted"/>
<dbReference type="AlphaFoldDB" id="A0A267ETV3"/>
<accession>A0A267ETV3</accession>
<name>A0A267ETV3_9PLAT</name>
<dbReference type="EMBL" id="NIVC01001770">
    <property type="protein sequence ID" value="PAA64259.1"/>
    <property type="molecule type" value="Genomic_DNA"/>
</dbReference>
<evidence type="ECO:0000313" key="2">
    <source>
        <dbReference type="Proteomes" id="UP000215902"/>
    </source>
</evidence>
<dbReference type="Proteomes" id="UP000215902">
    <property type="component" value="Unassembled WGS sequence"/>
</dbReference>
<protein>
    <submittedName>
        <fullName evidence="1">Uncharacterized protein</fullName>
    </submittedName>
</protein>
<organism evidence="1 2">
    <name type="scientific">Macrostomum lignano</name>
    <dbReference type="NCBI Taxonomy" id="282301"/>
    <lineage>
        <taxon>Eukaryota</taxon>
        <taxon>Metazoa</taxon>
        <taxon>Spiralia</taxon>
        <taxon>Lophotrochozoa</taxon>
        <taxon>Platyhelminthes</taxon>
        <taxon>Rhabditophora</taxon>
        <taxon>Macrostomorpha</taxon>
        <taxon>Macrostomida</taxon>
        <taxon>Macrostomidae</taxon>
        <taxon>Macrostomum</taxon>
    </lineage>
</organism>
<sequence>MELLDMQLGSVTQLTSSCLPADASFQLVGRDSSTEVLLATMEQTDTSSIYLACLATNRVHLLARLDCSRVLSASCSRDRTNLLASIQLLQPAAKANYAVVFIDCTSSSSSSSRSSATGTLIVLAQHEHPVCCRLLRQSAINEPAVEYFLQIRCLGNGRGTVELKKFNTQLSSQHQLDESAGNTAMQQLHQVVKKHVICCQYCPVNRSLFLLHIDSFYGDVHQFTFTSLHCSANRLVYSIVCTFPIQLSIRAGHLGRHFSPAVPGATAQQVLAYSWQCTGLVAGCAMPTAGDHLVMLVDGCAGSGIDWLFKVFILPNRCVFSCFWPAKETPQTPLDSNLSDADNNRHSLRLRWLLSNGFVFVFIGNAAVCVVNANPGALPLPVTLRLDWPIFGPADLLLDSHCPDVVGGASGLQILSAGRGWRPPLLVGRFPISRRRLLAELARLNDGGGFAARLLHLLMSLRPASAVAGFSPTVSSALDSNQPAWLLLRTLLSNPDIRIGLALRQLLVSLVTRRLRQEFPQVQYRLCLGCYASELADPSRRGDRSGPVFIGPDLAVETSFGELFADISFVERPQSELKDSCWRRLLEGLSASRGGTGAGPLGRQVLLDALWRRGADDAGLLSPDDEDNDDCIDDGEALAGEASGFEVIEGPDEADDFGSSILTADPLAECADSRAFLSAALDESKLRLAPSFKYRLCRESLPLLQPHLPDQAELVTFQNALERTLTAEIGFLCRLSHWHARDPGESLACLQQLALCLSEFMPVPAGLQLALTCLSILARGPDQVLSRLHRCPGFYSSDWRVAAFALLHLPDDGPSQEAAAARRLKNHLLARLPKSLARRLMESAGAAPPQAPLSAASRTSSYRLTVPTAY</sequence>
<comment type="caution">
    <text evidence="1">The sequence shown here is derived from an EMBL/GenBank/DDBJ whole genome shotgun (WGS) entry which is preliminary data.</text>
</comment>
<reference evidence="1 2" key="1">
    <citation type="submission" date="2017-06" db="EMBL/GenBank/DDBJ databases">
        <title>A platform for efficient transgenesis in Macrostomum lignano, a flatworm model organism for stem cell research.</title>
        <authorList>
            <person name="Berezikov E."/>
        </authorList>
    </citation>
    <scope>NUCLEOTIDE SEQUENCE [LARGE SCALE GENOMIC DNA]</scope>
    <source>
        <strain evidence="1">DV1</strain>
        <tissue evidence="1">Whole organism</tissue>
    </source>
</reference>
<evidence type="ECO:0000313" key="1">
    <source>
        <dbReference type="EMBL" id="PAA64259.1"/>
    </source>
</evidence>